<proteinExistence type="predicted"/>
<dbReference type="GO" id="GO:0000156">
    <property type="term" value="F:phosphorelay response regulator activity"/>
    <property type="evidence" value="ECO:0007669"/>
    <property type="project" value="InterPro"/>
</dbReference>
<dbReference type="PROSITE" id="PS50110">
    <property type="entry name" value="RESPONSE_REGULATORY"/>
    <property type="match status" value="1"/>
</dbReference>
<sequence>MKHQYVIITDNHHELAETKAALSLFPKYECCGTAADFDSGLELVLEKLPDLIFLEIDPDNPESGLNLSFISELYRFLNKPPQIIVTAKSQEKAFQVLKYGVLDMLVAPFRSFELRKTLLRFEKDFGTVPIMEVVRETPEPTPIIATIEAAPIEKPLILCVKSYGDYRFIEAADILYMQADNNSTDIYLRNGEMVTAFKTLKQFETSLKLPFVRIHNSYIVNSDFVTRIHLGNSVCYLKDSLKIPFSKSYKDNVDGILNQITGGNYLEF</sequence>
<dbReference type="PANTHER" id="PTHR37299:SF1">
    <property type="entry name" value="STAGE 0 SPORULATION PROTEIN A HOMOLOG"/>
    <property type="match status" value="1"/>
</dbReference>
<dbReference type="GO" id="GO:0003677">
    <property type="term" value="F:DNA binding"/>
    <property type="evidence" value="ECO:0007669"/>
    <property type="project" value="UniProtKB-KW"/>
</dbReference>
<evidence type="ECO:0000259" key="2">
    <source>
        <dbReference type="PROSITE" id="PS50110"/>
    </source>
</evidence>
<dbReference type="PROSITE" id="PS50930">
    <property type="entry name" value="HTH_LYTTR"/>
    <property type="match status" value="1"/>
</dbReference>
<dbReference type="Pfam" id="PF04397">
    <property type="entry name" value="LytTR"/>
    <property type="match status" value="1"/>
</dbReference>
<dbReference type="Gene3D" id="3.40.50.2300">
    <property type="match status" value="1"/>
</dbReference>
<dbReference type="RefSeq" id="WP_169526668.1">
    <property type="nucleotide sequence ID" value="NZ_JAAMPU010000102.1"/>
</dbReference>
<dbReference type="PANTHER" id="PTHR37299">
    <property type="entry name" value="TRANSCRIPTIONAL REGULATOR-RELATED"/>
    <property type="match status" value="1"/>
</dbReference>
<accession>A0A972FQT0</accession>
<evidence type="ECO:0000256" key="1">
    <source>
        <dbReference type="PROSITE-ProRule" id="PRU00169"/>
    </source>
</evidence>
<name>A0A972FQT0_9FLAO</name>
<dbReference type="Gene3D" id="2.40.50.1020">
    <property type="entry name" value="LytTr DNA-binding domain"/>
    <property type="match status" value="1"/>
</dbReference>
<keyword evidence="4" id="KW-0238">DNA-binding</keyword>
<evidence type="ECO:0000313" key="5">
    <source>
        <dbReference type="Proteomes" id="UP000712080"/>
    </source>
</evidence>
<dbReference type="Proteomes" id="UP000712080">
    <property type="component" value="Unassembled WGS sequence"/>
</dbReference>
<protein>
    <submittedName>
        <fullName evidence="4">DNA-binding response regulator</fullName>
    </submittedName>
</protein>
<dbReference type="InterPro" id="IPR007492">
    <property type="entry name" value="LytTR_DNA-bd_dom"/>
</dbReference>
<dbReference type="InterPro" id="IPR046947">
    <property type="entry name" value="LytR-like"/>
</dbReference>
<dbReference type="SMART" id="SM00850">
    <property type="entry name" value="LytTR"/>
    <property type="match status" value="1"/>
</dbReference>
<dbReference type="InterPro" id="IPR001789">
    <property type="entry name" value="Sig_transdc_resp-reg_receiver"/>
</dbReference>
<feature type="domain" description="Response regulatory" evidence="2">
    <location>
        <begin position="4"/>
        <end position="122"/>
    </location>
</feature>
<organism evidence="4 5">
    <name type="scientific">Flavobacterium silvaticum</name>
    <dbReference type="NCBI Taxonomy" id="1852020"/>
    <lineage>
        <taxon>Bacteria</taxon>
        <taxon>Pseudomonadati</taxon>
        <taxon>Bacteroidota</taxon>
        <taxon>Flavobacteriia</taxon>
        <taxon>Flavobacteriales</taxon>
        <taxon>Flavobacteriaceae</taxon>
        <taxon>Flavobacterium</taxon>
    </lineage>
</organism>
<comment type="caution">
    <text evidence="4">The sequence shown here is derived from an EMBL/GenBank/DDBJ whole genome shotgun (WGS) entry which is preliminary data.</text>
</comment>
<reference evidence="4" key="1">
    <citation type="submission" date="2020-02" db="EMBL/GenBank/DDBJ databases">
        <title>Flavobacterium sp. genome.</title>
        <authorList>
            <person name="Jung H.S."/>
            <person name="Baek J.H."/>
            <person name="Jeon C.O."/>
        </authorList>
    </citation>
    <scope>NUCLEOTIDE SEQUENCE</scope>
    <source>
        <strain evidence="4">SE-s28</strain>
    </source>
</reference>
<dbReference type="AlphaFoldDB" id="A0A972FQT0"/>
<evidence type="ECO:0000313" key="4">
    <source>
        <dbReference type="EMBL" id="NMH27664.1"/>
    </source>
</evidence>
<dbReference type="EMBL" id="JAAMPU010000102">
    <property type="protein sequence ID" value="NMH27664.1"/>
    <property type="molecule type" value="Genomic_DNA"/>
</dbReference>
<dbReference type="SUPFAM" id="SSF52172">
    <property type="entry name" value="CheY-like"/>
    <property type="match status" value="1"/>
</dbReference>
<feature type="domain" description="HTH LytTR-type" evidence="3">
    <location>
        <begin position="158"/>
        <end position="259"/>
    </location>
</feature>
<gene>
    <name evidence="4" type="ORF">G6047_06445</name>
</gene>
<keyword evidence="5" id="KW-1185">Reference proteome</keyword>
<dbReference type="InterPro" id="IPR011006">
    <property type="entry name" value="CheY-like_superfamily"/>
</dbReference>
<evidence type="ECO:0000259" key="3">
    <source>
        <dbReference type="PROSITE" id="PS50930"/>
    </source>
</evidence>
<comment type="caution">
    <text evidence="1">Lacks conserved residue(s) required for the propagation of feature annotation.</text>
</comment>